<dbReference type="PANTHER" id="PTHR46865:SF2">
    <property type="entry name" value="MONOOXYGENASE"/>
    <property type="match status" value="1"/>
</dbReference>
<dbReference type="RefSeq" id="WP_183342738.1">
    <property type="nucleotide sequence ID" value="NZ_JACHZG010000015.1"/>
</dbReference>
<dbReference type="Gene3D" id="3.30.9.10">
    <property type="entry name" value="D-Amino Acid Oxidase, subunit A, domain 2"/>
    <property type="match status" value="1"/>
</dbReference>
<evidence type="ECO:0000313" key="3">
    <source>
        <dbReference type="Proteomes" id="UP000565572"/>
    </source>
</evidence>
<keyword evidence="3" id="KW-1185">Reference proteome</keyword>
<reference evidence="2 3" key="1">
    <citation type="submission" date="2020-08" db="EMBL/GenBank/DDBJ databases">
        <title>Sequencing the genomes of 1000 actinobacteria strains.</title>
        <authorList>
            <person name="Klenk H.-P."/>
        </authorList>
    </citation>
    <scope>NUCLEOTIDE SEQUENCE [LARGE SCALE GENOMIC DNA]</scope>
    <source>
        <strain evidence="2 3">DSM 11053</strain>
    </source>
</reference>
<accession>A0A7W5JZH9</accession>
<gene>
    <name evidence="2" type="ORF">FHX39_004116</name>
</gene>
<dbReference type="Gene3D" id="3.50.50.60">
    <property type="entry name" value="FAD/NAD(P)-binding domain"/>
    <property type="match status" value="1"/>
</dbReference>
<feature type="domain" description="FAD-binding" evidence="1">
    <location>
        <begin position="2"/>
        <end position="343"/>
    </location>
</feature>
<dbReference type="SUPFAM" id="SSF51905">
    <property type="entry name" value="FAD/NAD(P)-binding domain"/>
    <property type="match status" value="1"/>
</dbReference>
<dbReference type="PANTHER" id="PTHR46865">
    <property type="entry name" value="OXIDOREDUCTASE-RELATED"/>
    <property type="match status" value="1"/>
</dbReference>
<dbReference type="EMBL" id="JACHZG010000015">
    <property type="protein sequence ID" value="MBB3329118.1"/>
    <property type="molecule type" value="Genomic_DNA"/>
</dbReference>
<dbReference type="InterPro" id="IPR036188">
    <property type="entry name" value="FAD/NAD-bd_sf"/>
</dbReference>
<dbReference type="InterPro" id="IPR051704">
    <property type="entry name" value="FAD_aromatic-hydroxylase"/>
</dbReference>
<dbReference type="GO" id="GO:0071949">
    <property type="term" value="F:FAD binding"/>
    <property type="evidence" value="ECO:0007669"/>
    <property type="project" value="InterPro"/>
</dbReference>
<evidence type="ECO:0000313" key="2">
    <source>
        <dbReference type="EMBL" id="MBB3329118.1"/>
    </source>
</evidence>
<dbReference type="PRINTS" id="PR00420">
    <property type="entry name" value="RNGMNOXGNASE"/>
</dbReference>
<name>A0A7W5JZH9_9ACTN</name>
<comment type="caution">
    <text evidence="2">The sequence shown here is derived from an EMBL/GenBank/DDBJ whole genome shotgun (WGS) entry which is preliminary data.</text>
</comment>
<dbReference type="Pfam" id="PF01494">
    <property type="entry name" value="FAD_binding_3"/>
    <property type="match status" value="1"/>
</dbReference>
<dbReference type="Proteomes" id="UP000565572">
    <property type="component" value="Unassembled WGS sequence"/>
</dbReference>
<dbReference type="InterPro" id="IPR002938">
    <property type="entry name" value="FAD-bd"/>
</dbReference>
<organism evidence="2 3">
    <name type="scientific">Microlunatus antarcticus</name>
    <dbReference type="NCBI Taxonomy" id="53388"/>
    <lineage>
        <taxon>Bacteria</taxon>
        <taxon>Bacillati</taxon>
        <taxon>Actinomycetota</taxon>
        <taxon>Actinomycetes</taxon>
        <taxon>Propionibacteriales</taxon>
        <taxon>Propionibacteriaceae</taxon>
        <taxon>Microlunatus</taxon>
    </lineage>
</organism>
<dbReference type="AlphaFoldDB" id="A0A7W5JZH9"/>
<proteinExistence type="predicted"/>
<evidence type="ECO:0000259" key="1">
    <source>
        <dbReference type="Pfam" id="PF01494"/>
    </source>
</evidence>
<sequence length="401" mass="42726">MTRVLISGASIAGPALAFWLRRAGWDAVVVERAPELRTGGQNIDIRGAAREAVRRMGLDDAVAAATTGEEGTEFIGADGRIVAAFPAGTSDSGGATGEREILRGDLSEILVGATLAGDRPVEYRFGDRITGLTEEGEQVLVAFEHAPDEHFDLVVAADGIGSSTRGLVFGDEVEIRSLNLQITYGTIPRTESDKPWWRWYNAPGGRSVTLRPDTHGTTRATLTRLTDGGSRAGVQDRSSKELLTQLRADFGDAGWQAERVLEGFEEADDLYSESIGQVFAPAWSRGRVALLGDAAWCAAPVSGMGTSLSLVGAYVLAGELATHGDPRAGLTAYEEVLRPYVAQAQKLPPGTPRLANPKSRVGIGAFHTGLRVAASLPSWVGEKFFAPSVDTFELKDYGLTR</sequence>
<protein>
    <submittedName>
        <fullName evidence="2">2-polyprenyl-6-methoxyphenol hydroxylase-like FAD-dependent oxidoreductase</fullName>
    </submittedName>
</protein>